<dbReference type="InParanoid" id="A0A0P0XTZ3"/>
<gene>
    <name evidence="1" type="ordered locus">Os10g0406701</name>
    <name evidence="1" type="ORF">OSNPB_100406701</name>
</gene>
<organism evidence="1 2">
    <name type="scientific">Oryza sativa subsp. japonica</name>
    <name type="common">Rice</name>
    <dbReference type="NCBI Taxonomy" id="39947"/>
    <lineage>
        <taxon>Eukaryota</taxon>
        <taxon>Viridiplantae</taxon>
        <taxon>Streptophyta</taxon>
        <taxon>Embryophyta</taxon>
        <taxon>Tracheophyta</taxon>
        <taxon>Spermatophyta</taxon>
        <taxon>Magnoliopsida</taxon>
        <taxon>Liliopsida</taxon>
        <taxon>Poales</taxon>
        <taxon>Poaceae</taxon>
        <taxon>BOP clade</taxon>
        <taxon>Oryzoideae</taxon>
        <taxon>Oryzeae</taxon>
        <taxon>Oryzinae</taxon>
        <taxon>Oryza</taxon>
        <taxon>Oryza sativa</taxon>
    </lineage>
</organism>
<dbReference type="EMBL" id="AP014966">
    <property type="protein sequence ID" value="BAT10779.1"/>
    <property type="molecule type" value="Genomic_DNA"/>
</dbReference>
<reference evidence="1 2" key="2">
    <citation type="journal article" date="2013" name="Plant Cell Physiol.">
        <title>Rice Annotation Project Database (RAP-DB): an integrative and interactive database for rice genomics.</title>
        <authorList>
            <person name="Sakai H."/>
            <person name="Lee S.S."/>
            <person name="Tanaka T."/>
            <person name="Numa H."/>
            <person name="Kim J."/>
            <person name="Kawahara Y."/>
            <person name="Wakimoto H."/>
            <person name="Yang C.C."/>
            <person name="Iwamoto M."/>
            <person name="Abe T."/>
            <person name="Yamada Y."/>
            <person name="Muto A."/>
            <person name="Inokuchi H."/>
            <person name="Ikemura T."/>
            <person name="Matsumoto T."/>
            <person name="Sasaki T."/>
            <person name="Itoh T."/>
        </authorList>
    </citation>
    <scope>NUCLEOTIDE SEQUENCE [LARGE SCALE GENOMIC DNA]</scope>
    <source>
        <strain evidence="2">cv. Nipponbare</strain>
    </source>
</reference>
<name>A0A0P0XTZ3_ORYSJ</name>
<reference evidence="1 2" key="3">
    <citation type="journal article" date="2013" name="Rice">
        <title>Improvement of the Oryza sativa Nipponbare reference genome using next generation sequence and optical map data.</title>
        <authorList>
            <person name="Kawahara Y."/>
            <person name="de la Bastide M."/>
            <person name="Hamilton J.P."/>
            <person name="Kanamori H."/>
            <person name="McCombie W.R."/>
            <person name="Ouyang S."/>
            <person name="Schwartz D.C."/>
            <person name="Tanaka T."/>
            <person name="Wu J."/>
            <person name="Zhou S."/>
            <person name="Childs K.L."/>
            <person name="Davidson R.M."/>
            <person name="Lin H."/>
            <person name="Quesada-Ocampo L."/>
            <person name="Vaillancourt B."/>
            <person name="Sakai H."/>
            <person name="Lee S.S."/>
            <person name="Kim J."/>
            <person name="Numa H."/>
            <person name="Itoh T."/>
            <person name="Buell C.R."/>
            <person name="Matsumoto T."/>
        </authorList>
    </citation>
    <scope>NUCLEOTIDE SEQUENCE [LARGE SCALE GENOMIC DNA]</scope>
    <source>
        <strain evidence="2">cv. Nipponbare</strain>
    </source>
</reference>
<proteinExistence type="predicted"/>
<dbReference type="PaxDb" id="39947-A0A0P0XTZ3"/>
<evidence type="ECO:0000313" key="2">
    <source>
        <dbReference type="Proteomes" id="UP000059680"/>
    </source>
</evidence>
<dbReference type="Gramene" id="Os10t0406701-01">
    <property type="protein sequence ID" value="Os10t0406701-01"/>
    <property type="gene ID" value="Os10g0406701"/>
</dbReference>
<evidence type="ECO:0000313" key="1">
    <source>
        <dbReference type="EMBL" id="BAT10779.1"/>
    </source>
</evidence>
<protein>
    <submittedName>
        <fullName evidence="1">Os10g0406701 protein</fullName>
    </submittedName>
</protein>
<sequence>TSNFSITSKIFYIHKLPTFPSHRSNFNQIFNFSVN</sequence>
<dbReference type="Proteomes" id="UP000059680">
    <property type="component" value="Chromosome 10"/>
</dbReference>
<keyword evidence="2" id="KW-1185">Reference proteome</keyword>
<feature type="non-terminal residue" evidence="1">
    <location>
        <position position="1"/>
    </location>
</feature>
<dbReference type="AlphaFoldDB" id="A0A0P0XTZ3"/>
<reference evidence="2" key="1">
    <citation type="journal article" date="2005" name="Nature">
        <title>The map-based sequence of the rice genome.</title>
        <authorList>
            <consortium name="International rice genome sequencing project (IRGSP)"/>
            <person name="Matsumoto T."/>
            <person name="Wu J."/>
            <person name="Kanamori H."/>
            <person name="Katayose Y."/>
            <person name="Fujisawa M."/>
            <person name="Namiki N."/>
            <person name="Mizuno H."/>
            <person name="Yamamoto K."/>
            <person name="Antonio B.A."/>
            <person name="Baba T."/>
            <person name="Sakata K."/>
            <person name="Nagamura Y."/>
            <person name="Aoki H."/>
            <person name="Arikawa K."/>
            <person name="Arita K."/>
            <person name="Bito T."/>
            <person name="Chiden Y."/>
            <person name="Fujitsuka N."/>
            <person name="Fukunaka R."/>
            <person name="Hamada M."/>
            <person name="Harada C."/>
            <person name="Hayashi A."/>
            <person name="Hijishita S."/>
            <person name="Honda M."/>
            <person name="Hosokawa S."/>
            <person name="Ichikawa Y."/>
            <person name="Idonuma A."/>
            <person name="Iijima M."/>
            <person name="Ikeda M."/>
            <person name="Ikeno M."/>
            <person name="Ito K."/>
            <person name="Ito S."/>
            <person name="Ito T."/>
            <person name="Ito Y."/>
            <person name="Ito Y."/>
            <person name="Iwabuchi A."/>
            <person name="Kamiya K."/>
            <person name="Karasawa W."/>
            <person name="Kurita K."/>
            <person name="Katagiri S."/>
            <person name="Kikuta A."/>
            <person name="Kobayashi H."/>
            <person name="Kobayashi N."/>
            <person name="Machita K."/>
            <person name="Maehara T."/>
            <person name="Masukawa M."/>
            <person name="Mizubayashi T."/>
            <person name="Mukai Y."/>
            <person name="Nagasaki H."/>
            <person name="Nagata Y."/>
            <person name="Naito S."/>
            <person name="Nakashima M."/>
            <person name="Nakama Y."/>
            <person name="Nakamichi Y."/>
            <person name="Nakamura M."/>
            <person name="Meguro A."/>
            <person name="Negishi M."/>
            <person name="Ohta I."/>
            <person name="Ohta T."/>
            <person name="Okamoto M."/>
            <person name="Ono N."/>
            <person name="Saji S."/>
            <person name="Sakaguchi M."/>
            <person name="Sakai K."/>
            <person name="Shibata M."/>
            <person name="Shimokawa T."/>
            <person name="Song J."/>
            <person name="Takazaki Y."/>
            <person name="Terasawa K."/>
            <person name="Tsugane M."/>
            <person name="Tsuji K."/>
            <person name="Ueda S."/>
            <person name="Waki K."/>
            <person name="Yamagata H."/>
            <person name="Yamamoto M."/>
            <person name="Yamamoto S."/>
            <person name="Yamane H."/>
            <person name="Yoshiki S."/>
            <person name="Yoshihara R."/>
            <person name="Yukawa K."/>
            <person name="Zhong H."/>
            <person name="Yano M."/>
            <person name="Yuan Q."/>
            <person name="Ouyang S."/>
            <person name="Liu J."/>
            <person name="Jones K.M."/>
            <person name="Gansberger K."/>
            <person name="Moffat K."/>
            <person name="Hill J."/>
            <person name="Bera J."/>
            <person name="Fadrosh D."/>
            <person name="Jin S."/>
            <person name="Johri S."/>
            <person name="Kim M."/>
            <person name="Overton L."/>
            <person name="Reardon M."/>
            <person name="Tsitrin T."/>
            <person name="Vuong H."/>
            <person name="Weaver B."/>
            <person name="Ciecko A."/>
            <person name="Tallon L."/>
            <person name="Jackson J."/>
            <person name="Pai G."/>
            <person name="Aken S.V."/>
            <person name="Utterback T."/>
            <person name="Reidmuller S."/>
            <person name="Feldblyum T."/>
            <person name="Hsiao J."/>
            <person name="Zismann V."/>
            <person name="Iobst S."/>
            <person name="de Vazeille A.R."/>
            <person name="Buell C.R."/>
            <person name="Ying K."/>
            <person name="Li Y."/>
            <person name="Lu T."/>
            <person name="Huang Y."/>
            <person name="Zhao Q."/>
            <person name="Feng Q."/>
            <person name="Zhang L."/>
            <person name="Zhu J."/>
            <person name="Weng Q."/>
            <person name="Mu J."/>
            <person name="Lu Y."/>
            <person name="Fan D."/>
            <person name="Liu Y."/>
            <person name="Guan J."/>
            <person name="Zhang Y."/>
            <person name="Yu S."/>
            <person name="Liu X."/>
            <person name="Zhang Y."/>
            <person name="Hong G."/>
            <person name="Han B."/>
            <person name="Choisne N."/>
            <person name="Demange N."/>
            <person name="Orjeda G."/>
            <person name="Samain S."/>
            <person name="Cattolico L."/>
            <person name="Pelletier E."/>
            <person name="Couloux A."/>
            <person name="Segurens B."/>
            <person name="Wincker P."/>
            <person name="D'Hont A."/>
            <person name="Scarpelli C."/>
            <person name="Weissenbach J."/>
            <person name="Salanoubat M."/>
            <person name="Quetier F."/>
            <person name="Yu Y."/>
            <person name="Kim H.R."/>
            <person name="Rambo T."/>
            <person name="Currie J."/>
            <person name="Collura K."/>
            <person name="Luo M."/>
            <person name="Yang T."/>
            <person name="Ammiraju J.S.S."/>
            <person name="Engler F."/>
            <person name="Soderlund C."/>
            <person name="Wing R.A."/>
            <person name="Palmer L.E."/>
            <person name="de la Bastide M."/>
            <person name="Spiegel L."/>
            <person name="Nascimento L."/>
            <person name="Zutavern T."/>
            <person name="O'Shaughnessy A."/>
            <person name="Dike S."/>
            <person name="Dedhia N."/>
            <person name="Preston R."/>
            <person name="Balija V."/>
            <person name="McCombie W.R."/>
            <person name="Chow T."/>
            <person name="Chen H."/>
            <person name="Chung M."/>
            <person name="Chen C."/>
            <person name="Shaw J."/>
            <person name="Wu H."/>
            <person name="Hsiao K."/>
            <person name="Chao Y."/>
            <person name="Chu M."/>
            <person name="Cheng C."/>
            <person name="Hour A."/>
            <person name="Lee P."/>
            <person name="Lin S."/>
            <person name="Lin Y."/>
            <person name="Liou J."/>
            <person name="Liu S."/>
            <person name="Hsing Y."/>
            <person name="Raghuvanshi S."/>
            <person name="Mohanty A."/>
            <person name="Bharti A.K."/>
            <person name="Gaur A."/>
            <person name="Gupta V."/>
            <person name="Kumar D."/>
            <person name="Ravi V."/>
            <person name="Vij S."/>
            <person name="Kapur A."/>
            <person name="Khurana P."/>
            <person name="Khurana P."/>
            <person name="Khurana J.P."/>
            <person name="Tyagi A.K."/>
            <person name="Gaikwad K."/>
            <person name="Singh A."/>
            <person name="Dalal V."/>
            <person name="Srivastava S."/>
            <person name="Dixit A."/>
            <person name="Pal A.K."/>
            <person name="Ghazi I.A."/>
            <person name="Yadav M."/>
            <person name="Pandit A."/>
            <person name="Bhargava A."/>
            <person name="Sureshbabu K."/>
            <person name="Batra K."/>
            <person name="Sharma T.R."/>
            <person name="Mohapatra T."/>
            <person name="Singh N.K."/>
            <person name="Messing J."/>
            <person name="Nelson A.B."/>
            <person name="Fuks G."/>
            <person name="Kavchok S."/>
            <person name="Keizer G."/>
            <person name="Linton E."/>
            <person name="Llaca V."/>
            <person name="Song R."/>
            <person name="Tanyolac B."/>
            <person name="Young S."/>
            <person name="Ho-Il K."/>
            <person name="Hahn J.H."/>
            <person name="Sangsakoo G."/>
            <person name="Vanavichit A."/>
            <person name="de Mattos Luiz.A.T."/>
            <person name="Zimmer P.D."/>
            <person name="Malone G."/>
            <person name="Dellagostin O."/>
            <person name="de Oliveira A.C."/>
            <person name="Bevan M."/>
            <person name="Bancroft I."/>
            <person name="Minx P."/>
            <person name="Cordum H."/>
            <person name="Wilson R."/>
            <person name="Cheng Z."/>
            <person name="Jin W."/>
            <person name="Jiang J."/>
            <person name="Leong S.A."/>
            <person name="Iwama H."/>
            <person name="Gojobori T."/>
            <person name="Itoh T."/>
            <person name="Niimura Y."/>
            <person name="Fujii Y."/>
            <person name="Habara T."/>
            <person name="Sakai H."/>
            <person name="Sato Y."/>
            <person name="Wilson G."/>
            <person name="Kumar K."/>
            <person name="McCouch S."/>
            <person name="Juretic N."/>
            <person name="Hoen D."/>
            <person name="Wright S."/>
            <person name="Bruskiewich R."/>
            <person name="Bureau T."/>
            <person name="Miyao A."/>
            <person name="Hirochika H."/>
            <person name="Nishikawa T."/>
            <person name="Kadowaki K."/>
            <person name="Sugiura M."/>
            <person name="Burr B."/>
            <person name="Sasaki T."/>
        </authorList>
    </citation>
    <scope>NUCLEOTIDE SEQUENCE [LARGE SCALE GENOMIC DNA]</scope>
    <source>
        <strain evidence="2">cv. Nipponbare</strain>
    </source>
</reference>
<accession>A0A0P0XTZ3</accession>